<evidence type="ECO:0000313" key="5">
    <source>
        <dbReference type="WBParaSite" id="SRAE_2000334700.1"/>
    </source>
</evidence>
<dbReference type="OMA" id="AMMLNPS"/>
<dbReference type="Pfam" id="PF13325">
    <property type="entry name" value="MCRS_N"/>
    <property type="match status" value="1"/>
</dbReference>
<dbReference type="WormBase" id="SRAE_2000334700">
    <property type="protein sequence ID" value="SRP04251"/>
    <property type="gene ID" value="WBGene00263569"/>
</dbReference>
<dbReference type="AlphaFoldDB" id="A0A090LG33"/>
<dbReference type="PANTHER" id="PTHR13233">
    <property type="entry name" value="MICROSPHERULE PROTEIN 1"/>
    <property type="match status" value="1"/>
</dbReference>
<gene>
    <name evidence="3 5 6" type="ORF">SRAE_2000334700</name>
</gene>
<dbReference type="InterPro" id="IPR008984">
    <property type="entry name" value="SMAD_FHA_dom_sf"/>
</dbReference>
<dbReference type="InterPro" id="IPR037912">
    <property type="entry name" value="MCRS1"/>
</dbReference>
<dbReference type="Proteomes" id="UP000035682">
    <property type="component" value="Unplaced"/>
</dbReference>
<dbReference type="InterPro" id="IPR025999">
    <property type="entry name" value="MCRS_N"/>
</dbReference>
<proteinExistence type="predicted"/>
<reference evidence="5" key="3">
    <citation type="submission" date="2020-12" db="UniProtKB">
        <authorList>
            <consortium name="WormBaseParasite"/>
        </authorList>
    </citation>
    <scope>IDENTIFICATION</scope>
</reference>
<dbReference type="GO" id="GO:0045944">
    <property type="term" value="P:positive regulation of transcription by RNA polymerase II"/>
    <property type="evidence" value="ECO:0007669"/>
    <property type="project" value="TreeGrafter"/>
</dbReference>
<sequence length="369" mass="42067">MSPNVSGGNPAPPPRKRNRTKEIPTHLDPAISDSVKKWTAEDDVLLMGAVSHIGDLRIVHAMSTGLSKKFSLHEVEERWYDLMYNDTINKQVKKRIEVMNKDVIKEIQSKIPFSVKEEDIIGRISSTTKVNLGTFEDLIHQHPNIFHVARTPKVLLDFWTSLNKVGYLEDQRKSYYTDDTSSGIGAEKLFDISQLRDDSDSALQTQASGIIKNINATKRIFQDWEKVKTEIIDEYHKFDNKIFDLKGIQALLKGKFNYFMIKDDKIVVGRQTLNHHVDVNLALEGPAGRISRCNAIIKKDNKNNEWFIQNVGSRTIFVDSKPLFCNEFARLLDGSDIQIAYISLFFITGSSLEQELNIRLSDSENKIVP</sequence>
<feature type="domain" description="FHA" evidence="2">
    <location>
        <begin position="266"/>
        <end position="323"/>
    </location>
</feature>
<evidence type="ECO:0000256" key="1">
    <source>
        <dbReference type="SAM" id="MobiDB-lite"/>
    </source>
</evidence>
<dbReference type="CTD" id="36381062"/>
<dbReference type="SUPFAM" id="SSF49879">
    <property type="entry name" value="SMAD/FHA domain"/>
    <property type="match status" value="1"/>
</dbReference>
<organism evidence="3">
    <name type="scientific">Strongyloides ratti</name>
    <name type="common">Parasitic roundworm</name>
    <dbReference type="NCBI Taxonomy" id="34506"/>
    <lineage>
        <taxon>Eukaryota</taxon>
        <taxon>Metazoa</taxon>
        <taxon>Ecdysozoa</taxon>
        <taxon>Nematoda</taxon>
        <taxon>Chromadorea</taxon>
        <taxon>Rhabditida</taxon>
        <taxon>Tylenchina</taxon>
        <taxon>Panagrolaimomorpha</taxon>
        <taxon>Strongyloidoidea</taxon>
        <taxon>Strongyloididae</taxon>
        <taxon>Strongyloides</taxon>
    </lineage>
</organism>
<keyword evidence="4" id="KW-1185">Reference proteome</keyword>
<dbReference type="GO" id="GO:0031011">
    <property type="term" value="C:Ino80 complex"/>
    <property type="evidence" value="ECO:0007669"/>
    <property type="project" value="InterPro"/>
</dbReference>
<dbReference type="PROSITE" id="PS50006">
    <property type="entry name" value="FHA_DOMAIN"/>
    <property type="match status" value="1"/>
</dbReference>
<dbReference type="PANTHER" id="PTHR13233:SF0">
    <property type="entry name" value="MICROSPHERULE PROTEIN 1"/>
    <property type="match status" value="1"/>
</dbReference>
<name>A0A090LG33_STRRB</name>
<dbReference type="GO" id="GO:0002151">
    <property type="term" value="F:G-quadruplex RNA binding"/>
    <property type="evidence" value="ECO:0007669"/>
    <property type="project" value="InterPro"/>
</dbReference>
<dbReference type="GO" id="GO:0044545">
    <property type="term" value="C:NSL complex"/>
    <property type="evidence" value="ECO:0007669"/>
    <property type="project" value="TreeGrafter"/>
</dbReference>
<accession>A0A090LG33</accession>
<protein>
    <submittedName>
        <fullName evidence="3 5">Microspherule protein 1</fullName>
    </submittedName>
</protein>
<evidence type="ECO:0000259" key="2">
    <source>
        <dbReference type="PROSITE" id="PS50006"/>
    </source>
</evidence>
<evidence type="ECO:0000313" key="6">
    <source>
        <dbReference type="WormBase" id="SRAE_2000334700"/>
    </source>
</evidence>
<feature type="region of interest" description="Disordered" evidence="1">
    <location>
        <begin position="1"/>
        <end position="25"/>
    </location>
</feature>
<dbReference type="GO" id="GO:0071339">
    <property type="term" value="C:MLL1 complex"/>
    <property type="evidence" value="ECO:0007669"/>
    <property type="project" value="InterPro"/>
</dbReference>
<reference evidence="3" key="2">
    <citation type="submission" date="2014-09" db="EMBL/GenBank/DDBJ databases">
        <authorList>
            <person name="Aslett A.Martin."/>
        </authorList>
    </citation>
    <scope>NUCLEOTIDE SEQUENCE</scope>
    <source>
        <strain evidence="3">ED321 Heterogonic</strain>
    </source>
</reference>
<evidence type="ECO:0000313" key="4">
    <source>
        <dbReference type="Proteomes" id="UP000035682"/>
    </source>
</evidence>
<reference evidence="4" key="1">
    <citation type="submission" date="2014-09" db="EMBL/GenBank/DDBJ databases">
        <authorList>
            <person name="Martin A.A."/>
        </authorList>
    </citation>
    <scope>NUCLEOTIDE SEQUENCE</scope>
    <source>
        <strain evidence="4">ED321</strain>
    </source>
</reference>
<dbReference type="OrthoDB" id="10262769at2759"/>
<dbReference type="Gene3D" id="2.60.200.20">
    <property type="match status" value="1"/>
</dbReference>
<dbReference type="InterPro" id="IPR000253">
    <property type="entry name" value="FHA_dom"/>
</dbReference>
<evidence type="ECO:0000313" key="3">
    <source>
        <dbReference type="EMBL" id="CEF68692.1"/>
    </source>
</evidence>
<dbReference type="EMBL" id="LN609529">
    <property type="protein sequence ID" value="CEF68692.1"/>
    <property type="molecule type" value="Genomic_DNA"/>
</dbReference>
<dbReference type="WBParaSite" id="SRAE_2000334700.1">
    <property type="protein sequence ID" value="SRAE_2000334700.1"/>
    <property type="gene ID" value="WBGene00263569"/>
</dbReference>
<dbReference type="GeneID" id="36381062"/>
<dbReference type="STRING" id="34506.A0A090LG33"/>
<dbReference type="RefSeq" id="XP_024507892.1">
    <property type="nucleotide sequence ID" value="XM_024654530.1"/>
</dbReference>